<dbReference type="Proteomes" id="UP000824232">
    <property type="component" value="Unassembled WGS sequence"/>
</dbReference>
<dbReference type="AlphaFoldDB" id="A0A9D1DTC2"/>
<comment type="caution">
    <text evidence="1">The sequence shown here is derived from an EMBL/GenBank/DDBJ whole genome shotgun (WGS) entry which is preliminary data.</text>
</comment>
<name>A0A9D1DTC2_9FIRM</name>
<evidence type="ECO:0000313" key="1">
    <source>
        <dbReference type="EMBL" id="HIR58546.1"/>
    </source>
</evidence>
<protein>
    <submittedName>
        <fullName evidence="1">Uncharacterized protein</fullName>
    </submittedName>
</protein>
<feature type="non-terminal residue" evidence="1">
    <location>
        <position position="196"/>
    </location>
</feature>
<evidence type="ECO:0000313" key="2">
    <source>
        <dbReference type="Proteomes" id="UP000824232"/>
    </source>
</evidence>
<reference evidence="1" key="2">
    <citation type="journal article" date="2021" name="PeerJ">
        <title>Extensive microbial diversity within the chicken gut microbiome revealed by metagenomics and culture.</title>
        <authorList>
            <person name="Gilroy R."/>
            <person name="Ravi A."/>
            <person name="Getino M."/>
            <person name="Pursley I."/>
            <person name="Horton D.L."/>
            <person name="Alikhan N.F."/>
            <person name="Baker D."/>
            <person name="Gharbi K."/>
            <person name="Hall N."/>
            <person name="Watson M."/>
            <person name="Adriaenssens E.M."/>
            <person name="Foster-Nyarko E."/>
            <person name="Jarju S."/>
            <person name="Secka A."/>
            <person name="Antonio M."/>
            <person name="Oren A."/>
            <person name="Chaudhuri R.R."/>
            <person name="La Ragione R."/>
            <person name="Hildebrand F."/>
            <person name="Pallen M.J."/>
        </authorList>
    </citation>
    <scope>NUCLEOTIDE SEQUENCE</scope>
    <source>
        <strain evidence="1">CHK184-20233</strain>
    </source>
</reference>
<gene>
    <name evidence="1" type="ORF">IAB38_00695</name>
</gene>
<reference evidence="1" key="1">
    <citation type="submission" date="2020-10" db="EMBL/GenBank/DDBJ databases">
        <authorList>
            <person name="Gilroy R."/>
        </authorList>
    </citation>
    <scope>NUCLEOTIDE SEQUENCE</scope>
    <source>
        <strain evidence="1">CHK184-20233</strain>
    </source>
</reference>
<organism evidence="1 2">
    <name type="scientific">Candidatus Onthousia excrementipullorum</name>
    <dbReference type="NCBI Taxonomy" id="2840884"/>
    <lineage>
        <taxon>Bacteria</taxon>
        <taxon>Bacillati</taxon>
        <taxon>Bacillota</taxon>
        <taxon>Bacilli</taxon>
        <taxon>Candidatus Onthousia</taxon>
    </lineage>
</organism>
<sequence length="196" mass="23123">MNIIRSIDLWTEQHDNHYECFNGAFIDGFENNKVPIDSYKVVKNCNCEILVDNKEININNKHNAIIFYRNNVPVRLMVINKNTDVDKCIDVALSQHFNASLLRSYYDKNNINSKLIDMHEEPIFKDTDNLKSETDVGSCDRWNLLYCMLKGSYTESETSYGNFRSDRYEFIPNIFIKYKLTTDTERFEIEHKCAFI</sequence>
<accession>A0A9D1DTC2</accession>
<dbReference type="EMBL" id="DVHC01000009">
    <property type="protein sequence ID" value="HIR58546.1"/>
    <property type="molecule type" value="Genomic_DNA"/>
</dbReference>
<proteinExistence type="predicted"/>